<organism evidence="5 6">
    <name type="scientific">Geobacter metallireducens (strain ATCC 53774 / DSM 7210 / GS-15)</name>
    <dbReference type="NCBI Taxonomy" id="269799"/>
    <lineage>
        <taxon>Bacteria</taxon>
        <taxon>Pseudomonadati</taxon>
        <taxon>Thermodesulfobacteriota</taxon>
        <taxon>Desulfuromonadia</taxon>
        <taxon>Geobacterales</taxon>
        <taxon>Geobacteraceae</taxon>
        <taxon>Geobacter</taxon>
    </lineage>
</organism>
<dbReference type="STRING" id="269799.Gmet_0049"/>
<dbReference type="SUPFAM" id="SSF55073">
    <property type="entry name" value="Nucleotide cyclase"/>
    <property type="match status" value="1"/>
</dbReference>
<feature type="compositionally biased region" description="Gly residues" evidence="3">
    <location>
        <begin position="53"/>
        <end position="66"/>
    </location>
</feature>
<dbReference type="GO" id="GO:0052621">
    <property type="term" value="F:diguanylate cyclase activity"/>
    <property type="evidence" value="ECO:0007669"/>
    <property type="project" value="UniProtKB-EC"/>
</dbReference>
<dbReference type="GO" id="GO:1902201">
    <property type="term" value="P:negative regulation of bacterial-type flagellum-dependent cell motility"/>
    <property type="evidence" value="ECO:0007669"/>
    <property type="project" value="TreeGrafter"/>
</dbReference>
<evidence type="ECO:0000259" key="4">
    <source>
        <dbReference type="SMART" id="SM00267"/>
    </source>
</evidence>
<protein>
    <recommendedName>
        <fullName evidence="1">diguanylate cyclase</fullName>
        <ecNumber evidence="1">2.7.7.65</ecNumber>
    </recommendedName>
</protein>
<dbReference type="InterPro" id="IPR050469">
    <property type="entry name" value="Diguanylate_Cyclase"/>
</dbReference>
<dbReference type="EMBL" id="CP000148">
    <property type="protein sequence ID" value="AFR42785.1"/>
    <property type="molecule type" value="Genomic_DNA"/>
</dbReference>
<dbReference type="AlphaFoldDB" id="J7LW60"/>
<evidence type="ECO:0000256" key="3">
    <source>
        <dbReference type="SAM" id="MobiDB-lite"/>
    </source>
</evidence>
<dbReference type="Proteomes" id="UP000007073">
    <property type="component" value="Chromosome"/>
</dbReference>
<reference evidence="5 6" key="1">
    <citation type="submission" date="2005-10" db="EMBL/GenBank/DDBJ databases">
        <title>Complete sequence of Geobacter metallireducens GS-15.</title>
        <authorList>
            <consortium name="US DOE Joint Genome Institute"/>
            <person name="Copeland A."/>
            <person name="Lucas S."/>
            <person name="Lapidus A."/>
            <person name="Barry K."/>
            <person name="Detter J.C."/>
            <person name="Glavina T."/>
            <person name="Hammon N."/>
            <person name="Israni S."/>
            <person name="Pitluck S."/>
            <person name="Di Bartolo G."/>
            <person name="Chain P."/>
            <person name="Schmutz J."/>
            <person name="Larimer F."/>
            <person name="Land M."/>
            <person name="Kyrpides N."/>
            <person name="Ivanova N."/>
            <person name="Richardson P."/>
        </authorList>
    </citation>
    <scope>NUCLEOTIDE SEQUENCE [LARGE SCALE GENOMIC DNA]</scope>
    <source>
        <strain evidence="6">ATCC 53774 / DSM 7210 / GS-15</strain>
    </source>
</reference>
<dbReference type="GO" id="GO:0005886">
    <property type="term" value="C:plasma membrane"/>
    <property type="evidence" value="ECO:0007669"/>
    <property type="project" value="TreeGrafter"/>
</dbReference>
<dbReference type="PANTHER" id="PTHR45138">
    <property type="entry name" value="REGULATORY COMPONENTS OF SENSORY TRANSDUCTION SYSTEM"/>
    <property type="match status" value="1"/>
</dbReference>
<evidence type="ECO:0000313" key="5">
    <source>
        <dbReference type="EMBL" id="AFR42785.1"/>
    </source>
</evidence>
<name>J7LW60_GEOMG</name>
<dbReference type="EC" id="2.7.7.65" evidence="1"/>
<gene>
    <name evidence="5" type="ordered locus">Gmet_0049</name>
</gene>
<dbReference type="InterPro" id="IPR043128">
    <property type="entry name" value="Rev_trsase/Diguanyl_cyclase"/>
</dbReference>
<feature type="domain" description="GGDEF" evidence="4">
    <location>
        <begin position="1"/>
        <end position="140"/>
    </location>
</feature>
<dbReference type="Gene3D" id="3.30.70.270">
    <property type="match status" value="2"/>
</dbReference>
<keyword evidence="6" id="KW-1185">Reference proteome</keyword>
<dbReference type="eggNOG" id="COG2199">
    <property type="taxonomic scope" value="Bacteria"/>
</dbReference>
<dbReference type="InterPro" id="IPR000160">
    <property type="entry name" value="GGDEF_dom"/>
</dbReference>
<accession>J7LW60</accession>
<reference evidence="5 6" key="2">
    <citation type="journal article" date="2009" name="BMC Microbiol.">
        <title>The genome sequence of Geobacter metallireducens: features of metabolism, physiology and regulation common and dissimilar to Geobacter sulfurreducens.</title>
        <authorList>
            <person name="Aklujkar M."/>
            <person name="Krushkal J."/>
            <person name="DiBartolo G."/>
            <person name="Lapidus A."/>
            <person name="Land M.L."/>
            <person name="Lovley D.R."/>
        </authorList>
    </citation>
    <scope>NUCLEOTIDE SEQUENCE [LARGE SCALE GENOMIC DNA]</scope>
    <source>
        <strain evidence="6">ATCC 53774 / DSM 7210 / GS-15</strain>
    </source>
</reference>
<dbReference type="GO" id="GO:0043709">
    <property type="term" value="P:cell adhesion involved in single-species biofilm formation"/>
    <property type="evidence" value="ECO:0007669"/>
    <property type="project" value="TreeGrafter"/>
</dbReference>
<evidence type="ECO:0000256" key="1">
    <source>
        <dbReference type="ARBA" id="ARBA00012528"/>
    </source>
</evidence>
<evidence type="ECO:0000313" key="6">
    <source>
        <dbReference type="Proteomes" id="UP000007073"/>
    </source>
</evidence>
<comment type="catalytic activity">
    <reaction evidence="2">
        <text>2 GTP = 3',3'-c-di-GMP + 2 diphosphate</text>
        <dbReference type="Rhea" id="RHEA:24898"/>
        <dbReference type="ChEBI" id="CHEBI:33019"/>
        <dbReference type="ChEBI" id="CHEBI:37565"/>
        <dbReference type="ChEBI" id="CHEBI:58805"/>
        <dbReference type="EC" id="2.7.7.65"/>
    </reaction>
</comment>
<proteinExistence type="predicted"/>
<dbReference type="HOGENOM" id="CLU_1822582_0_0_7"/>
<dbReference type="PANTHER" id="PTHR45138:SF9">
    <property type="entry name" value="DIGUANYLATE CYCLASE DGCM-RELATED"/>
    <property type="match status" value="1"/>
</dbReference>
<dbReference type="InterPro" id="IPR029787">
    <property type="entry name" value="Nucleotide_cyclase"/>
</dbReference>
<dbReference type="KEGG" id="gme:Gmet_0049"/>
<feature type="region of interest" description="Disordered" evidence="3">
    <location>
        <begin position="46"/>
        <end position="66"/>
    </location>
</feature>
<dbReference type="SMART" id="SM00267">
    <property type="entry name" value="GGDEF"/>
    <property type="match status" value="1"/>
</dbReference>
<evidence type="ECO:0000256" key="2">
    <source>
        <dbReference type="ARBA" id="ARBA00034247"/>
    </source>
</evidence>
<sequence>MTGLYNRRFFEAEMDRIDRGRHFPASVIMVDVDRLKWLVGACCRRPADRHGGPGDPGGVSGRGRGGAGGGDEFAVILEGTDGAASAEALVRLRGSVAALNGGSAECGLSLSLGAATTDAPGTLRDAWRLADRRMYEDKVSP</sequence>